<proteinExistence type="predicted"/>
<protein>
    <submittedName>
        <fullName evidence="1">Uncharacterized protein</fullName>
    </submittedName>
</protein>
<name>A0A0F9XWL4_9ZZZZ</name>
<accession>A0A0F9XWL4</accession>
<gene>
    <name evidence="1" type="ORF">LCGC14_0164170</name>
</gene>
<organism evidence="1">
    <name type="scientific">marine sediment metagenome</name>
    <dbReference type="NCBI Taxonomy" id="412755"/>
    <lineage>
        <taxon>unclassified sequences</taxon>
        <taxon>metagenomes</taxon>
        <taxon>ecological metagenomes</taxon>
    </lineage>
</organism>
<sequence>MEYYESHCPDCNATYRWVGYKTGIGKTPEQLAAMNRLHTTCERCGSTNLKTGLDHGSPEAQAYDSALKGTISRMLQPTQEVRTVKTTETKLSDDVCLTCLFSHMEQVSVEDGKLKVLGRLGYPPVLKGSVEADFKIEVEPETGHLRALVAGPIRTDSHPIKYRVDVAELGMRVHWIGDAKRRWLMRRTGKKRWRNFDGGDPPSRT</sequence>
<dbReference type="EMBL" id="LAZR01000062">
    <property type="protein sequence ID" value="KKN96773.1"/>
    <property type="molecule type" value="Genomic_DNA"/>
</dbReference>
<reference evidence="1" key="1">
    <citation type="journal article" date="2015" name="Nature">
        <title>Complex archaea that bridge the gap between prokaryotes and eukaryotes.</title>
        <authorList>
            <person name="Spang A."/>
            <person name="Saw J.H."/>
            <person name="Jorgensen S.L."/>
            <person name="Zaremba-Niedzwiedzka K."/>
            <person name="Martijn J."/>
            <person name="Lind A.E."/>
            <person name="van Eijk R."/>
            <person name="Schleper C."/>
            <person name="Guy L."/>
            <person name="Ettema T.J."/>
        </authorList>
    </citation>
    <scope>NUCLEOTIDE SEQUENCE</scope>
</reference>
<evidence type="ECO:0000313" key="1">
    <source>
        <dbReference type="EMBL" id="KKN96773.1"/>
    </source>
</evidence>
<comment type="caution">
    <text evidence="1">The sequence shown here is derived from an EMBL/GenBank/DDBJ whole genome shotgun (WGS) entry which is preliminary data.</text>
</comment>
<dbReference type="AlphaFoldDB" id="A0A0F9XWL4"/>